<name>A0AAW1R8F6_9CHLO</name>
<feature type="compositionally biased region" description="Basic and acidic residues" evidence="3">
    <location>
        <begin position="302"/>
        <end position="314"/>
    </location>
</feature>
<dbReference type="PANTHER" id="PTHR21501">
    <property type="entry name" value="PROTEIN FAM-161"/>
    <property type="match status" value="1"/>
</dbReference>
<dbReference type="InterPro" id="IPR019579">
    <property type="entry name" value="FAM161A/B"/>
</dbReference>
<accession>A0AAW1R8F6</accession>
<dbReference type="Proteomes" id="UP001489004">
    <property type="component" value="Unassembled WGS sequence"/>
</dbReference>
<gene>
    <name evidence="4" type="ORF">WJX72_008055</name>
</gene>
<evidence type="ECO:0000313" key="5">
    <source>
        <dbReference type="Proteomes" id="UP001489004"/>
    </source>
</evidence>
<proteinExistence type="inferred from homology"/>
<dbReference type="AlphaFoldDB" id="A0AAW1R8F6"/>
<feature type="region of interest" description="Disordered" evidence="3">
    <location>
        <begin position="211"/>
        <end position="240"/>
    </location>
</feature>
<dbReference type="EMBL" id="JALJOR010000001">
    <property type="protein sequence ID" value="KAK9829820.1"/>
    <property type="molecule type" value="Genomic_DNA"/>
</dbReference>
<organism evidence="4 5">
    <name type="scientific">[Myrmecia] bisecta</name>
    <dbReference type="NCBI Taxonomy" id="41462"/>
    <lineage>
        <taxon>Eukaryota</taxon>
        <taxon>Viridiplantae</taxon>
        <taxon>Chlorophyta</taxon>
        <taxon>core chlorophytes</taxon>
        <taxon>Trebouxiophyceae</taxon>
        <taxon>Trebouxiales</taxon>
        <taxon>Trebouxiaceae</taxon>
        <taxon>Myrmecia</taxon>
    </lineage>
</organism>
<feature type="compositionally biased region" description="Low complexity" evidence="3">
    <location>
        <begin position="621"/>
        <end position="630"/>
    </location>
</feature>
<dbReference type="PANTHER" id="PTHR21501:SF1">
    <property type="entry name" value="PROTEIN FAM-161"/>
    <property type="match status" value="1"/>
</dbReference>
<dbReference type="Pfam" id="PF10595">
    <property type="entry name" value="FAM161A_B"/>
    <property type="match status" value="1"/>
</dbReference>
<evidence type="ECO:0000256" key="3">
    <source>
        <dbReference type="SAM" id="MobiDB-lite"/>
    </source>
</evidence>
<feature type="compositionally biased region" description="Basic and acidic residues" evidence="3">
    <location>
        <begin position="688"/>
        <end position="725"/>
    </location>
</feature>
<comment type="caution">
    <text evidence="4">The sequence shown here is derived from an EMBL/GenBank/DDBJ whole genome shotgun (WGS) entry which is preliminary data.</text>
</comment>
<evidence type="ECO:0000256" key="2">
    <source>
        <dbReference type="ARBA" id="ARBA00023054"/>
    </source>
</evidence>
<comment type="similarity">
    <text evidence="1">Belongs to the FAM161 family.</text>
</comment>
<feature type="region of interest" description="Disordered" evidence="3">
    <location>
        <begin position="177"/>
        <end position="197"/>
    </location>
</feature>
<feature type="compositionally biased region" description="Polar residues" evidence="3">
    <location>
        <begin position="753"/>
        <end position="778"/>
    </location>
</feature>
<reference evidence="4 5" key="1">
    <citation type="journal article" date="2024" name="Nat. Commun.">
        <title>Phylogenomics reveals the evolutionary origins of lichenization in chlorophyte algae.</title>
        <authorList>
            <person name="Puginier C."/>
            <person name="Libourel C."/>
            <person name="Otte J."/>
            <person name="Skaloud P."/>
            <person name="Haon M."/>
            <person name="Grisel S."/>
            <person name="Petersen M."/>
            <person name="Berrin J.G."/>
            <person name="Delaux P.M."/>
            <person name="Dal Grande F."/>
            <person name="Keller J."/>
        </authorList>
    </citation>
    <scope>NUCLEOTIDE SEQUENCE [LARGE SCALE GENOMIC DNA]</scope>
    <source>
        <strain evidence="4 5">SAG 2043</strain>
    </source>
</reference>
<feature type="compositionally biased region" description="Low complexity" evidence="3">
    <location>
        <begin position="291"/>
        <end position="301"/>
    </location>
</feature>
<dbReference type="GO" id="GO:0005929">
    <property type="term" value="C:cilium"/>
    <property type="evidence" value="ECO:0007669"/>
    <property type="project" value="TreeGrafter"/>
</dbReference>
<protein>
    <submittedName>
        <fullName evidence="4">Uncharacterized protein</fullName>
    </submittedName>
</protein>
<dbReference type="GO" id="GO:0044782">
    <property type="term" value="P:cilium organization"/>
    <property type="evidence" value="ECO:0007669"/>
    <property type="project" value="TreeGrafter"/>
</dbReference>
<dbReference type="GO" id="GO:0005856">
    <property type="term" value="C:cytoskeleton"/>
    <property type="evidence" value="ECO:0007669"/>
    <property type="project" value="UniProtKB-ARBA"/>
</dbReference>
<keyword evidence="5" id="KW-1185">Reference proteome</keyword>
<feature type="compositionally biased region" description="Polar residues" evidence="3">
    <location>
        <begin position="315"/>
        <end position="324"/>
    </location>
</feature>
<feature type="region of interest" description="Disordered" evidence="3">
    <location>
        <begin position="272"/>
        <end position="327"/>
    </location>
</feature>
<feature type="compositionally biased region" description="Low complexity" evidence="3">
    <location>
        <begin position="562"/>
        <end position="571"/>
    </location>
</feature>
<feature type="region of interest" description="Disordered" evidence="3">
    <location>
        <begin position="613"/>
        <end position="635"/>
    </location>
</feature>
<evidence type="ECO:0000256" key="1">
    <source>
        <dbReference type="ARBA" id="ARBA00006663"/>
    </source>
</evidence>
<keyword evidence="2" id="KW-0175">Coiled coil</keyword>
<feature type="compositionally biased region" description="Basic and acidic residues" evidence="3">
    <location>
        <begin position="272"/>
        <end position="288"/>
    </location>
</feature>
<feature type="region of interest" description="Disordered" evidence="3">
    <location>
        <begin position="656"/>
        <end position="796"/>
    </location>
</feature>
<feature type="region of interest" description="Disordered" evidence="3">
    <location>
        <begin position="556"/>
        <end position="578"/>
    </location>
</feature>
<sequence length="823" mass="93083">MAANSRNLTSLEQAQLRVAARFGGGQVAQEAARKASVSKSPHKTKMVSYDRIYTGSPSARAERKARRKSASETEEAFMLYKLKLHKENVPDWRFSQPHAQGHRARINQVAWSFDAAHPALAKVHYLRTKEEDDLLQYAQQVDGQKHVRRSLPLDILDRLAPPKAAQLDKNAQRLAKERAKGERRLRKMQQEAEALRQESRAVHARALQAISASQHVSCRDESGSDEEDAASGSGAESTAEEELVIAQATFSEDRFAEYNERLEADMKRRAEAGYDSDLEREAQEKQRAMEAAGQAGTARQAAESEAHKRQRELETQQAVQASWEEQNDWMDQYRDPYAKAAVANIRRPANPLTEEDELVLEDSFVPIVSAELGGMGTRVWAANRRAPKASTYRSTTPEPFTFEERAKSQGKTIMQVKDEQDVLLKAAEEAAEFSARFTANSLPRSTTEPRFALLQASHELKQADIKEQRMQTLQSSERPFSFYATDVAKLEAKRRAGKDPNRFQRRFKAHPIPAAIKETRLSKLEAEHAARQAEAKRRAAAALAAASMPPRMQAAAERPKSAKTAAQAQSEAAKDALKSREVPDFNRLHQQWDRKRAEMRAANRAQLTVPEEFRLGSGTPEQAEARQQQAEQRRQQLLAEMAVEEASMREQRWPYMSSRAKVRPTPPPSFERPQLRVSETRSQALRRAATERARARGEFDLREEAEAKAERERQEDARRRAKEWVRAQQQHGKKAAQETMRAALQSDDAMSRGSISPRSPHQARATQSPRDVDPSNTQNRRDTPKQYIQARHKQAEEKARAIYEDVLLQQGLDAYKYVEGALP</sequence>
<evidence type="ECO:0000313" key="4">
    <source>
        <dbReference type="EMBL" id="KAK9829820.1"/>
    </source>
</evidence>
<dbReference type="InterPro" id="IPR051655">
    <property type="entry name" value="FAM161"/>
</dbReference>